<comment type="function">
    <text evidence="5">Involved in transvection phenomena (= synapsis-dependent gene expression), where the synaptic pairing of chromosomes carrying genes with which zeste interacts influences the expression of these genes. Zeste binds to DNA and stimulates transcription from a nearby promoter.</text>
</comment>
<evidence type="ECO:0000256" key="6">
    <source>
        <dbReference type="SAM" id="MobiDB-lite"/>
    </source>
</evidence>
<feature type="region of interest" description="Disordered" evidence="6">
    <location>
        <begin position="154"/>
        <end position="189"/>
    </location>
</feature>
<evidence type="ECO:0000256" key="3">
    <source>
        <dbReference type="ARBA" id="ARBA00023015"/>
    </source>
</evidence>
<evidence type="ECO:0000256" key="5">
    <source>
        <dbReference type="ARBA" id="ARBA00025466"/>
    </source>
</evidence>
<keyword evidence="4" id="KW-0804">Transcription</keyword>
<dbReference type="PANTHER" id="PTHR23098:SF16">
    <property type="entry name" value="REGULATORY PROTEIN ZESTE"/>
    <property type="match status" value="1"/>
</dbReference>
<protein>
    <recommendedName>
        <fullName evidence="2">Regulatory protein zeste</fullName>
    </recommendedName>
</protein>
<keyword evidence="3" id="KW-0805">Transcription regulation</keyword>
<dbReference type="PANTHER" id="PTHR23098">
    <property type="entry name" value="AGAP001331-PA-RELATED"/>
    <property type="match status" value="1"/>
</dbReference>
<dbReference type="InterPro" id="IPR028002">
    <property type="entry name" value="Myb_DNA-bind_5"/>
</dbReference>
<organism evidence="8 9">
    <name type="scientific">Zophobas morio</name>
    <dbReference type="NCBI Taxonomy" id="2755281"/>
    <lineage>
        <taxon>Eukaryota</taxon>
        <taxon>Metazoa</taxon>
        <taxon>Ecdysozoa</taxon>
        <taxon>Arthropoda</taxon>
        <taxon>Hexapoda</taxon>
        <taxon>Insecta</taxon>
        <taxon>Pterygota</taxon>
        <taxon>Neoptera</taxon>
        <taxon>Endopterygota</taxon>
        <taxon>Coleoptera</taxon>
        <taxon>Polyphaga</taxon>
        <taxon>Cucujiformia</taxon>
        <taxon>Tenebrionidae</taxon>
        <taxon>Zophobas</taxon>
    </lineage>
</organism>
<dbReference type="Pfam" id="PF13873">
    <property type="entry name" value="Myb_DNA-bind_5"/>
    <property type="match status" value="1"/>
</dbReference>
<dbReference type="EMBL" id="JALNTZ010000002">
    <property type="protein sequence ID" value="KAJ3661987.1"/>
    <property type="molecule type" value="Genomic_DNA"/>
</dbReference>
<gene>
    <name evidence="8" type="ORF">Zmor_006357</name>
</gene>
<evidence type="ECO:0000259" key="7">
    <source>
        <dbReference type="Pfam" id="PF13873"/>
    </source>
</evidence>
<proteinExistence type="predicted"/>
<evidence type="ECO:0000256" key="2">
    <source>
        <dbReference type="ARBA" id="ARBA00016807"/>
    </source>
</evidence>
<reference evidence="8" key="1">
    <citation type="journal article" date="2023" name="G3 (Bethesda)">
        <title>Whole genome assemblies of Zophobas morio and Tenebrio molitor.</title>
        <authorList>
            <person name="Kaur S."/>
            <person name="Stinson S.A."/>
            <person name="diCenzo G.C."/>
        </authorList>
    </citation>
    <scope>NUCLEOTIDE SEQUENCE</scope>
    <source>
        <strain evidence="8">QUZm001</strain>
    </source>
</reference>
<comment type="caution">
    <text evidence="8">The sequence shown here is derived from an EMBL/GenBank/DDBJ whole genome shotgun (WGS) entry which is preliminary data.</text>
</comment>
<name>A0AA38MNG5_9CUCU</name>
<sequence>MKVSEDQKSCLIEFMQRNAKLLSGKFSSEFTKVDARNLWMKLAEELNSLPGPGRDWKSWRKTWQDLRMRTKQKAAKNLKETKKTGGGTADIQPLNRLEKDIATLISPMAIRGLNVPQPVVTWGSTEAPSHEILSNEPSTSADVRFHVSPPISPSSVNSCDGFRTENSYSPPTSYRKLPSKSQTAPTPVTNVPVVSKRQKRLRASHDEYASYLKKKLEIKEGYYKEKLEVLRNQSKEVQSIAAALNNIANALLTLKP</sequence>
<keyword evidence="9" id="KW-1185">Reference proteome</keyword>
<evidence type="ECO:0000313" key="8">
    <source>
        <dbReference type="EMBL" id="KAJ3661987.1"/>
    </source>
</evidence>
<evidence type="ECO:0000313" key="9">
    <source>
        <dbReference type="Proteomes" id="UP001168821"/>
    </source>
</evidence>
<evidence type="ECO:0000256" key="1">
    <source>
        <dbReference type="ARBA" id="ARBA00011764"/>
    </source>
</evidence>
<dbReference type="AlphaFoldDB" id="A0AA38MNG5"/>
<dbReference type="Proteomes" id="UP001168821">
    <property type="component" value="Unassembled WGS sequence"/>
</dbReference>
<dbReference type="GO" id="GO:0005634">
    <property type="term" value="C:nucleus"/>
    <property type="evidence" value="ECO:0007669"/>
    <property type="project" value="TreeGrafter"/>
</dbReference>
<comment type="subunit">
    <text evidence="1">Self-associates forming complexes of several hundred monomers.</text>
</comment>
<evidence type="ECO:0000256" key="4">
    <source>
        <dbReference type="ARBA" id="ARBA00023163"/>
    </source>
</evidence>
<feature type="domain" description="Myb/SANT-like DNA-binding" evidence="7">
    <location>
        <begin position="2"/>
        <end position="76"/>
    </location>
</feature>
<accession>A0AA38MNG5</accession>